<dbReference type="GO" id="GO:0003746">
    <property type="term" value="F:translation elongation factor activity"/>
    <property type="evidence" value="ECO:0007669"/>
    <property type="project" value="UniProtKB-KW"/>
</dbReference>
<evidence type="ECO:0000259" key="5">
    <source>
        <dbReference type="Pfam" id="PF03449"/>
    </source>
</evidence>
<dbReference type="Pfam" id="PF01272">
    <property type="entry name" value="GreA_GreB"/>
    <property type="match status" value="1"/>
</dbReference>
<sequence>MNPEVQNIVAAGKLPAADGEKLSKLEPGTFVLHKSWGVGKIAEWDLLGDRLLIDFEGKPGHPLKLAFAISSLEIISPDHLLARRLADLDSLKEMAAKNPPALVELALKSSGNTLHLDDLEKLLKGRIVSDADYKKWWEGAKRALKTHRHIVVPAKRTEKLVLRDQAENPGTQMVKSFLAARDLKSKLATLASIQKDIDLFSDPKTELIPVFQDISDSARKSVKLNLKECLQLLLARDELIESLEASSPMGSMKISDLITETKEVLADAIKGLSSGFLARIYRAFPEAFPNRGWVPEILHHLTKTGGRAVAEIATVLDANDELDVLAEALKKSLRNRMLSADLLIWMARERKGLAESVFDIDLGHAILGVIESDHMEGGPKRTGRLQDLLSDDKTLLGEMVAEAEEEDVRLLAKRLINGSLFDELTRRSLMARIIKVRPEMEALMDENASATHKDDSLIVSWESLEKKKQELEDLVNVKIPENKREIQIARDEGDLRENGGYKAARDQQSVLLRMQGKLERELRNARGTDFANVPTDKVGIGTVVDVEDIPSGEKETFTILGAWDGDLDKNIISYLSESAKALIGKAVGEELELPTDSHHVSRRAKVTAVRAFKP</sequence>
<feature type="domain" description="Transcription elongation factor GreA/GreB C-terminal" evidence="4">
    <location>
        <begin position="534"/>
        <end position="609"/>
    </location>
</feature>
<organism evidence="6 7">
    <name type="scientific">Prosthecobacter fluviatilis</name>
    <dbReference type="NCBI Taxonomy" id="445931"/>
    <lineage>
        <taxon>Bacteria</taxon>
        <taxon>Pseudomonadati</taxon>
        <taxon>Verrucomicrobiota</taxon>
        <taxon>Verrucomicrobiia</taxon>
        <taxon>Verrucomicrobiales</taxon>
        <taxon>Verrucomicrobiaceae</taxon>
        <taxon>Prosthecobacter</taxon>
    </lineage>
</organism>
<keyword evidence="2" id="KW-0805">Transcription regulation</keyword>
<dbReference type="InterPro" id="IPR023459">
    <property type="entry name" value="Tscrpt_elong_fac_GreA/B_fam"/>
</dbReference>
<dbReference type="PROSITE" id="PS00829">
    <property type="entry name" value="GREAB_1"/>
    <property type="match status" value="1"/>
</dbReference>
<name>A0ABW0KQL0_9BACT</name>
<dbReference type="Pfam" id="PF03449">
    <property type="entry name" value="GreA_GreB_N"/>
    <property type="match status" value="1"/>
</dbReference>
<dbReference type="PANTHER" id="PTHR30437">
    <property type="entry name" value="TRANSCRIPTION ELONGATION FACTOR GREA"/>
    <property type="match status" value="1"/>
</dbReference>
<gene>
    <name evidence="6" type="ORF">ACFQDI_12145</name>
</gene>
<dbReference type="PANTHER" id="PTHR30437:SF4">
    <property type="entry name" value="TRANSCRIPTION ELONGATION FACTOR GREA"/>
    <property type="match status" value="1"/>
</dbReference>
<accession>A0ABW0KQL0</accession>
<evidence type="ECO:0000256" key="3">
    <source>
        <dbReference type="ARBA" id="ARBA00023163"/>
    </source>
</evidence>
<reference evidence="7" key="1">
    <citation type="journal article" date="2019" name="Int. J. Syst. Evol. Microbiol.">
        <title>The Global Catalogue of Microorganisms (GCM) 10K type strain sequencing project: providing services to taxonomists for standard genome sequencing and annotation.</title>
        <authorList>
            <consortium name="The Broad Institute Genomics Platform"/>
            <consortium name="The Broad Institute Genome Sequencing Center for Infectious Disease"/>
            <person name="Wu L."/>
            <person name="Ma J."/>
        </authorList>
    </citation>
    <scope>NUCLEOTIDE SEQUENCE [LARGE SCALE GENOMIC DNA]</scope>
    <source>
        <strain evidence="7">CGMCC 4.1469</strain>
    </source>
</reference>
<dbReference type="Gene3D" id="3.10.50.30">
    <property type="entry name" value="Transcription elongation factor, GreA/GreB, C-terminal domain"/>
    <property type="match status" value="1"/>
</dbReference>
<dbReference type="InterPro" id="IPR036953">
    <property type="entry name" value="GreA/GreB_C_sf"/>
</dbReference>
<comment type="similarity">
    <text evidence="1">Belongs to the GreA/GreB family.</text>
</comment>
<keyword evidence="6" id="KW-0251">Elongation factor</keyword>
<evidence type="ECO:0000313" key="7">
    <source>
        <dbReference type="Proteomes" id="UP001596052"/>
    </source>
</evidence>
<evidence type="ECO:0000256" key="1">
    <source>
        <dbReference type="ARBA" id="ARBA00008213"/>
    </source>
</evidence>
<dbReference type="SUPFAM" id="SSF54534">
    <property type="entry name" value="FKBP-like"/>
    <property type="match status" value="1"/>
</dbReference>
<dbReference type="InterPro" id="IPR001437">
    <property type="entry name" value="Tscrpt_elong_fac_GreA/B_C"/>
</dbReference>
<evidence type="ECO:0000256" key="2">
    <source>
        <dbReference type="ARBA" id="ARBA00023015"/>
    </source>
</evidence>
<keyword evidence="3" id="KW-0804">Transcription</keyword>
<proteinExistence type="inferred from homology"/>
<dbReference type="RefSeq" id="WP_377166861.1">
    <property type="nucleotide sequence ID" value="NZ_JBHSMQ010000004.1"/>
</dbReference>
<evidence type="ECO:0000313" key="6">
    <source>
        <dbReference type="EMBL" id="MFC5455609.1"/>
    </source>
</evidence>
<feature type="domain" description="Transcription elongation factor GreA/GreB N-terminal" evidence="5">
    <location>
        <begin position="458"/>
        <end position="526"/>
    </location>
</feature>
<keyword evidence="6" id="KW-0648">Protein biosynthesis</keyword>
<protein>
    <submittedName>
        <fullName evidence="6">GreA/GreB family elongation factor</fullName>
    </submittedName>
</protein>
<dbReference type="SUPFAM" id="SSF46557">
    <property type="entry name" value="GreA transcript cleavage protein, N-terminal domain"/>
    <property type="match status" value="1"/>
</dbReference>
<evidence type="ECO:0000259" key="4">
    <source>
        <dbReference type="Pfam" id="PF01272"/>
    </source>
</evidence>
<dbReference type="InterPro" id="IPR036805">
    <property type="entry name" value="Tscrpt_elong_fac_GreA/B_N_sf"/>
</dbReference>
<comment type="caution">
    <text evidence="6">The sequence shown here is derived from an EMBL/GenBank/DDBJ whole genome shotgun (WGS) entry which is preliminary data.</text>
</comment>
<dbReference type="InterPro" id="IPR022691">
    <property type="entry name" value="Tscrpt_elong_fac_GreA/B_N"/>
</dbReference>
<dbReference type="InterPro" id="IPR018151">
    <property type="entry name" value="TF_GreA/GreB_CS"/>
</dbReference>
<dbReference type="EMBL" id="JBHSMQ010000004">
    <property type="protein sequence ID" value="MFC5455609.1"/>
    <property type="molecule type" value="Genomic_DNA"/>
</dbReference>
<dbReference type="Proteomes" id="UP001596052">
    <property type="component" value="Unassembled WGS sequence"/>
</dbReference>
<keyword evidence="7" id="KW-1185">Reference proteome</keyword>
<dbReference type="Gene3D" id="1.10.287.180">
    <property type="entry name" value="Transcription elongation factor, GreA/GreB, N-terminal domain"/>
    <property type="match status" value="1"/>
</dbReference>